<comment type="caution">
    <text evidence="1">The sequence shown here is derived from an EMBL/GenBank/DDBJ whole genome shotgun (WGS) entry which is preliminary data.</text>
</comment>
<dbReference type="EMBL" id="SACP01000010">
    <property type="protein sequence ID" value="RVU18124.1"/>
    <property type="molecule type" value="Genomic_DNA"/>
</dbReference>
<dbReference type="AlphaFoldDB" id="A0A3S2WAY2"/>
<dbReference type="SUPFAM" id="SSF51621">
    <property type="entry name" value="Phosphoenolpyruvate/pyruvate domain"/>
    <property type="match status" value="1"/>
</dbReference>
<dbReference type="GO" id="GO:0016829">
    <property type="term" value="F:lyase activity"/>
    <property type="evidence" value="ECO:0007669"/>
    <property type="project" value="UniProtKB-KW"/>
</dbReference>
<dbReference type="InterPro" id="IPR015813">
    <property type="entry name" value="Pyrv/PenolPyrv_kinase-like_dom"/>
</dbReference>
<dbReference type="Gene3D" id="3.20.20.60">
    <property type="entry name" value="Phosphoenolpyruvate-binding domains"/>
    <property type="match status" value="1"/>
</dbReference>
<keyword evidence="2" id="KW-1185">Reference proteome</keyword>
<dbReference type="Gene3D" id="6.10.250.2750">
    <property type="match status" value="1"/>
</dbReference>
<dbReference type="Pfam" id="PF13714">
    <property type="entry name" value="PEP_mutase"/>
    <property type="match status" value="1"/>
</dbReference>
<sequence>MSSQSDKHRVFAALHRRPGAFVIPNPWDAGSARILAGLGFEALATTSAGYAFSLGTLDSAASLTREGVIANARAIVEATDLPVSADLEDGFGRDPETCAETIALAAAAGLVGGSIEDATGDPASPIFDLSLAVERVAAAAEAARRHPFLLTARAENFLNGRPDLDDTIRRLQAFEAAGADVLYAPGLPDLAAIRAVCAAVSRPVNVVMGLAGAAFTVDDLAQAGVKRISVGGSFARAALGGFLRAAREVKDHGSFTYAAEAASGAELRAFMRREPR</sequence>
<dbReference type="PANTHER" id="PTHR42905">
    <property type="entry name" value="PHOSPHOENOLPYRUVATE CARBOXYLASE"/>
    <property type="match status" value="1"/>
</dbReference>
<name>A0A3S2WAY2_9HYPH</name>
<organism evidence="1 2">
    <name type="scientific">Methylobacterium oryzihabitans</name>
    <dbReference type="NCBI Taxonomy" id="2499852"/>
    <lineage>
        <taxon>Bacteria</taxon>
        <taxon>Pseudomonadati</taxon>
        <taxon>Pseudomonadota</taxon>
        <taxon>Alphaproteobacteria</taxon>
        <taxon>Hyphomicrobiales</taxon>
        <taxon>Methylobacteriaceae</taxon>
        <taxon>Methylobacterium</taxon>
    </lineage>
</organism>
<gene>
    <name evidence="1" type="ORF">EOE48_12095</name>
</gene>
<dbReference type="InterPro" id="IPR039556">
    <property type="entry name" value="ICL/PEPM"/>
</dbReference>
<evidence type="ECO:0000313" key="2">
    <source>
        <dbReference type="Proteomes" id="UP000286997"/>
    </source>
</evidence>
<dbReference type="OrthoDB" id="9785398at2"/>
<evidence type="ECO:0000313" key="1">
    <source>
        <dbReference type="EMBL" id="RVU18124.1"/>
    </source>
</evidence>
<dbReference type="CDD" id="cd00377">
    <property type="entry name" value="ICL_PEPM"/>
    <property type="match status" value="1"/>
</dbReference>
<accession>A0A3S2WAY2</accession>
<dbReference type="Proteomes" id="UP000286997">
    <property type="component" value="Unassembled WGS sequence"/>
</dbReference>
<protein>
    <submittedName>
        <fullName evidence="1">Isocitrate lyase/phosphoenolpyruvate mutase family protein</fullName>
    </submittedName>
</protein>
<dbReference type="RefSeq" id="WP_127729273.1">
    <property type="nucleotide sequence ID" value="NZ_SACP01000010.1"/>
</dbReference>
<dbReference type="PANTHER" id="PTHR42905:SF16">
    <property type="entry name" value="CARBOXYPHOSPHONOENOLPYRUVATE PHOSPHONOMUTASE-LIKE PROTEIN (AFU_ORTHOLOGUE AFUA_5G07230)"/>
    <property type="match status" value="1"/>
</dbReference>
<dbReference type="InterPro" id="IPR040442">
    <property type="entry name" value="Pyrv_kinase-like_dom_sf"/>
</dbReference>
<keyword evidence="1" id="KW-0456">Lyase</keyword>
<keyword evidence="1" id="KW-0670">Pyruvate</keyword>
<proteinExistence type="predicted"/>
<reference evidence="1 2" key="1">
    <citation type="submission" date="2019-01" db="EMBL/GenBank/DDBJ databases">
        <authorList>
            <person name="Chen W.-M."/>
        </authorList>
    </citation>
    <scope>NUCLEOTIDE SEQUENCE [LARGE SCALE GENOMIC DNA]</scope>
    <source>
        <strain evidence="1 2">TER-1</strain>
    </source>
</reference>